<evidence type="ECO:0000313" key="2">
    <source>
        <dbReference type="EMBL" id="RFO97499.1"/>
    </source>
</evidence>
<dbReference type="PROSITE" id="PS00061">
    <property type="entry name" value="ADH_SHORT"/>
    <property type="match status" value="1"/>
</dbReference>
<dbReference type="Pfam" id="PF13561">
    <property type="entry name" value="adh_short_C2"/>
    <property type="match status" value="1"/>
</dbReference>
<evidence type="ECO:0000256" key="1">
    <source>
        <dbReference type="ARBA" id="ARBA00006484"/>
    </source>
</evidence>
<comment type="similarity">
    <text evidence="1">Belongs to the short-chain dehydrogenases/reductases (SDR) family.</text>
</comment>
<accession>A0A3E1RDQ9</accession>
<reference evidence="2 3" key="1">
    <citation type="submission" date="2018-05" db="EMBL/GenBank/DDBJ databases">
        <title>Rhodoferax soyangensis sp.nov., isolated from an oligotrophic freshwater lake.</title>
        <authorList>
            <person name="Park M."/>
        </authorList>
    </citation>
    <scope>NUCLEOTIDE SEQUENCE [LARGE SCALE GENOMIC DNA]</scope>
    <source>
        <strain evidence="2 3">IMCC26218</strain>
    </source>
</reference>
<dbReference type="CDD" id="cd05233">
    <property type="entry name" value="SDR_c"/>
    <property type="match status" value="1"/>
</dbReference>
<dbReference type="FunFam" id="3.40.50.720:FF:000084">
    <property type="entry name" value="Short-chain dehydrogenase reductase"/>
    <property type="match status" value="1"/>
</dbReference>
<dbReference type="RefSeq" id="WP_117175230.1">
    <property type="nucleotide sequence ID" value="NZ_QFZK01000003.1"/>
</dbReference>
<keyword evidence="3" id="KW-1185">Reference proteome</keyword>
<sequence length="266" mass="27640">MRPHYALEGKTVLITGAAGGIGAGLARAFAAQGVRLILLDRSVEALQVLADQLGADAVPSASIHTAFCDLGDDAQVAAFAQDFQKRYGTLDVLLNNAGVEYPTPLDSDAPDAMARWSALLDNNVGSMVRLTRAVLPCMGQGSSIINQSSIWGRTGVAGFSAYVASKHAVIGLTRALAFELAPRGIRVNAVCPGWIRTDAAMRSLTAMALAQGRTEAAVEKDLLALQALPTMLTPDDIAGVYLFLASSDAAPLTGQSLVASNGEVMA</sequence>
<dbReference type="Proteomes" id="UP000260665">
    <property type="component" value="Unassembled WGS sequence"/>
</dbReference>
<comment type="caution">
    <text evidence="2">The sequence shown here is derived from an EMBL/GenBank/DDBJ whole genome shotgun (WGS) entry which is preliminary data.</text>
</comment>
<dbReference type="SUPFAM" id="SSF51735">
    <property type="entry name" value="NAD(P)-binding Rossmann-fold domains"/>
    <property type="match status" value="1"/>
</dbReference>
<dbReference type="AlphaFoldDB" id="A0A3E1RDQ9"/>
<dbReference type="PRINTS" id="PR00081">
    <property type="entry name" value="GDHRDH"/>
</dbReference>
<dbReference type="PRINTS" id="PR00080">
    <property type="entry name" value="SDRFAMILY"/>
</dbReference>
<dbReference type="InterPro" id="IPR020904">
    <property type="entry name" value="Sc_DH/Rdtase_CS"/>
</dbReference>
<evidence type="ECO:0000313" key="3">
    <source>
        <dbReference type="Proteomes" id="UP000260665"/>
    </source>
</evidence>
<dbReference type="EMBL" id="QFZK01000003">
    <property type="protein sequence ID" value="RFO97499.1"/>
    <property type="molecule type" value="Genomic_DNA"/>
</dbReference>
<dbReference type="InterPro" id="IPR002347">
    <property type="entry name" value="SDR_fam"/>
</dbReference>
<organism evidence="2 3">
    <name type="scientific">Rhodoferax lacus</name>
    <dbReference type="NCBI Taxonomy" id="2184758"/>
    <lineage>
        <taxon>Bacteria</taxon>
        <taxon>Pseudomonadati</taxon>
        <taxon>Pseudomonadota</taxon>
        <taxon>Betaproteobacteria</taxon>
        <taxon>Burkholderiales</taxon>
        <taxon>Comamonadaceae</taxon>
        <taxon>Rhodoferax</taxon>
    </lineage>
</organism>
<name>A0A3E1RDQ9_9BURK</name>
<dbReference type="InterPro" id="IPR036291">
    <property type="entry name" value="NAD(P)-bd_dom_sf"/>
</dbReference>
<dbReference type="PANTHER" id="PTHR42760">
    <property type="entry name" value="SHORT-CHAIN DEHYDROGENASES/REDUCTASES FAMILY MEMBER"/>
    <property type="match status" value="1"/>
</dbReference>
<dbReference type="Gene3D" id="3.40.50.720">
    <property type="entry name" value="NAD(P)-binding Rossmann-like Domain"/>
    <property type="match status" value="1"/>
</dbReference>
<dbReference type="OrthoDB" id="9786435at2"/>
<protein>
    <submittedName>
        <fullName evidence="2">NAD(P)-dependent oxidoreductase</fullName>
    </submittedName>
</protein>
<gene>
    <name evidence="2" type="ORF">DIC66_06400</name>
</gene>
<dbReference type="GO" id="GO:0016616">
    <property type="term" value="F:oxidoreductase activity, acting on the CH-OH group of donors, NAD or NADP as acceptor"/>
    <property type="evidence" value="ECO:0007669"/>
    <property type="project" value="TreeGrafter"/>
</dbReference>
<proteinExistence type="inferred from homology"/>